<dbReference type="EMBL" id="ML769620">
    <property type="protein sequence ID" value="KAE9391551.1"/>
    <property type="molecule type" value="Genomic_DNA"/>
</dbReference>
<dbReference type="SUPFAM" id="SSF52047">
    <property type="entry name" value="RNI-like"/>
    <property type="match status" value="1"/>
</dbReference>
<accession>A0A6A4H0G5</accession>
<dbReference type="InterPro" id="IPR032675">
    <property type="entry name" value="LRR_dom_sf"/>
</dbReference>
<dbReference type="Proteomes" id="UP000799118">
    <property type="component" value="Unassembled WGS sequence"/>
</dbReference>
<dbReference type="SUPFAM" id="SSF81383">
    <property type="entry name" value="F-box domain"/>
    <property type="match status" value="1"/>
</dbReference>
<dbReference type="Gene3D" id="3.80.10.10">
    <property type="entry name" value="Ribonuclease Inhibitor"/>
    <property type="match status" value="1"/>
</dbReference>
<sequence>MARDSSKILENNHETDILPSPFQQLPNEIICPIFESACTDNLLQQYPWPVREEPPTELSLPVIAYLPALAISAVCTRWRFLALESPRLWSRFNLEIAPDSEEDLDVQSGFRLTLQLYLDRSADSPLHIDLQTPRALNEDEGKLSALLLFFNHTSRWQTFSYTGDFDLGSCEGFRRHPSFPILEALNLRGCQEVIKTTDLDCFEHAPELRAVRTDYFETGSHLPWTSLDVRGWGWKDLLRYCPGLTVLKLRDFWSTLEPSSISLASLESFTFVEERYEEEDKRLENMFSHFTFPSLGELIIYTERTYNTKLLWPMDSFTAFISRSSCTLTALSLSGVTISNLDFIATLRLLPSLTKLSFGDDVGTDNLSLPLESHSAWLRLRVWSYHSQLVLSFHTKSKIPHSMTRHSSRWFYLAGFRILHTQPPLELHQ</sequence>
<evidence type="ECO:0000313" key="2">
    <source>
        <dbReference type="Proteomes" id="UP000799118"/>
    </source>
</evidence>
<dbReference type="OrthoDB" id="3139566at2759"/>
<protein>
    <submittedName>
        <fullName evidence="1">Uncharacterized protein</fullName>
    </submittedName>
</protein>
<evidence type="ECO:0000313" key="1">
    <source>
        <dbReference type="EMBL" id="KAE9391551.1"/>
    </source>
</evidence>
<name>A0A6A4H0G5_9AGAR</name>
<proteinExistence type="predicted"/>
<keyword evidence="2" id="KW-1185">Reference proteome</keyword>
<reference evidence="1" key="1">
    <citation type="journal article" date="2019" name="Environ. Microbiol.">
        <title>Fungal ecological strategies reflected in gene transcription - a case study of two litter decomposers.</title>
        <authorList>
            <person name="Barbi F."/>
            <person name="Kohler A."/>
            <person name="Barry K."/>
            <person name="Baskaran P."/>
            <person name="Daum C."/>
            <person name="Fauchery L."/>
            <person name="Ihrmark K."/>
            <person name="Kuo A."/>
            <person name="LaButti K."/>
            <person name="Lipzen A."/>
            <person name="Morin E."/>
            <person name="Grigoriev I.V."/>
            <person name="Henrissat B."/>
            <person name="Lindahl B."/>
            <person name="Martin F."/>
        </authorList>
    </citation>
    <scope>NUCLEOTIDE SEQUENCE</scope>
    <source>
        <strain evidence="1">JB14</strain>
    </source>
</reference>
<dbReference type="InterPro" id="IPR036047">
    <property type="entry name" value="F-box-like_dom_sf"/>
</dbReference>
<gene>
    <name evidence="1" type="ORF">BT96DRAFT_303606</name>
</gene>
<dbReference type="AlphaFoldDB" id="A0A6A4H0G5"/>
<organism evidence="1 2">
    <name type="scientific">Gymnopus androsaceus JB14</name>
    <dbReference type="NCBI Taxonomy" id="1447944"/>
    <lineage>
        <taxon>Eukaryota</taxon>
        <taxon>Fungi</taxon>
        <taxon>Dikarya</taxon>
        <taxon>Basidiomycota</taxon>
        <taxon>Agaricomycotina</taxon>
        <taxon>Agaricomycetes</taxon>
        <taxon>Agaricomycetidae</taxon>
        <taxon>Agaricales</taxon>
        <taxon>Marasmiineae</taxon>
        <taxon>Omphalotaceae</taxon>
        <taxon>Gymnopus</taxon>
    </lineage>
</organism>